<dbReference type="Pfam" id="PF00635">
    <property type="entry name" value="Motile_Sperm"/>
    <property type="match status" value="1"/>
</dbReference>
<evidence type="ECO:0000259" key="1">
    <source>
        <dbReference type="PROSITE" id="PS50202"/>
    </source>
</evidence>
<dbReference type="Proteomes" id="UP000095281">
    <property type="component" value="Unplaced"/>
</dbReference>
<accession>A0A1I8BJ95</accession>
<keyword evidence="2" id="KW-1185">Reference proteome</keyword>
<dbReference type="SUPFAM" id="SSF49354">
    <property type="entry name" value="PapD-like"/>
    <property type="match status" value="1"/>
</dbReference>
<dbReference type="PANTHER" id="PTHR22947">
    <property type="entry name" value="MAJOR SPERM PROTEIN"/>
    <property type="match status" value="1"/>
</dbReference>
<reference evidence="3" key="1">
    <citation type="submission" date="2016-11" db="UniProtKB">
        <authorList>
            <consortium name="WormBaseParasite"/>
        </authorList>
    </citation>
    <scope>IDENTIFICATION</scope>
</reference>
<proteinExistence type="predicted"/>
<evidence type="ECO:0000313" key="2">
    <source>
        <dbReference type="Proteomes" id="UP000095281"/>
    </source>
</evidence>
<dbReference type="InterPro" id="IPR013783">
    <property type="entry name" value="Ig-like_fold"/>
</dbReference>
<dbReference type="InterPro" id="IPR000535">
    <property type="entry name" value="MSP_dom"/>
</dbReference>
<dbReference type="AlphaFoldDB" id="A0A1I8BJ95"/>
<dbReference type="PROSITE" id="PS50202">
    <property type="entry name" value="MSP"/>
    <property type="match status" value="1"/>
</dbReference>
<dbReference type="InterPro" id="IPR008962">
    <property type="entry name" value="PapD-like_sf"/>
</dbReference>
<name>A0A1I8BJ95_MELHA</name>
<protein>
    <submittedName>
        <fullName evidence="3">MSP domain-containing protein</fullName>
    </submittedName>
</protein>
<dbReference type="InterPro" id="IPR051774">
    <property type="entry name" value="Sperm-specific_class_P"/>
</dbReference>
<dbReference type="Gene3D" id="2.60.40.10">
    <property type="entry name" value="Immunoglobulins"/>
    <property type="match status" value="1"/>
</dbReference>
<sequence length="113" mass="12819">MIGVGVWHGKRRYCFKVKSTNNDHYRVSAVYGFIEPMEAPQVEVTRLVSLSKTHVNNQKSRFFLFSKQDGPPKSDDRLEVLFMLVDADCKDARAPFATGEPPEFSIDVPLIAE</sequence>
<evidence type="ECO:0000313" key="3">
    <source>
        <dbReference type="WBParaSite" id="MhA1_Contig257.frz3.gene12"/>
    </source>
</evidence>
<dbReference type="WBParaSite" id="MhA1_Contig257.frz3.gene12">
    <property type="protein sequence ID" value="MhA1_Contig257.frz3.gene12"/>
    <property type="gene ID" value="MhA1_Contig257.frz3.gene12"/>
</dbReference>
<organism evidence="2 3">
    <name type="scientific">Meloidogyne hapla</name>
    <name type="common">Root-knot nematode worm</name>
    <dbReference type="NCBI Taxonomy" id="6305"/>
    <lineage>
        <taxon>Eukaryota</taxon>
        <taxon>Metazoa</taxon>
        <taxon>Ecdysozoa</taxon>
        <taxon>Nematoda</taxon>
        <taxon>Chromadorea</taxon>
        <taxon>Rhabditida</taxon>
        <taxon>Tylenchina</taxon>
        <taxon>Tylenchomorpha</taxon>
        <taxon>Tylenchoidea</taxon>
        <taxon>Meloidogynidae</taxon>
        <taxon>Meloidogyninae</taxon>
        <taxon>Meloidogyne</taxon>
    </lineage>
</organism>
<dbReference type="PANTHER" id="PTHR22947:SF39">
    <property type="entry name" value="MSP DOMAIN-CONTAINING PROTEIN"/>
    <property type="match status" value="1"/>
</dbReference>
<feature type="domain" description="MSP" evidence="1">
    <location>
        <begin position="1"/>
        <end position="113"/>
    </location>
</feature>